<feature type="non-terminal residue" evidence="1">
    <location>
        <position position="62"/>
    </location>
</feature>
<protein>
    <submittedName>
        <fullName evidence="1">Uncharacterized protein</fullName>
    </submittedName>
</protein>
<dbReference type="EMBL" id="JAQQCF010000104">
    <property type="protein sequence ID" value="MFM0642621.1"/>
    <property type="molecule type" value="Genomic_DNA"/>
</dbReference>
<sequence>MLVLIVHNGPTRLRMQCKPHACAFSVSIPHVVSSSFIFARAALNVQQQMPAFPRTDHAEKRF</sequence>
<dbReference type="Proteomes" id="UP001629432">
    <property type="component" value="Unassembled WGS sequence"/>
</dbReference>
<gene>
    <name evidence="1" type="ORF">PQQ63_38810</name>
</gene>
<proteinExistence type="predicted"/>
<evidence type="ECO:0000313" key="1">
    <source>
        <dbReference type="EMBL" id="MFM0642621.1"/>
    </source>
</evidence>
<reference evidence="1 2" key="1">
    <citation type="journal article" date="2024" name="Chem. Sci.">
        <title>Discovery of megapolipeptins by genome mining of a Burkholderiales bacteria collection.</title>
        <authorList>
            <person name="Paulo B.S."/>
            <person name="Recchia M.J.J."/>
            <person name="Lee S."/>
            <person name="Fergusson C.H."/>
            <person name="Romanowski S.B."/>
            <person name="Hernandez A."/>
            <person name="Krull N."/>
            <person name="Liu D.Y."/>
            <person name="Cavanagh H."/>
            <person name="Bos A."/>
            <person name="Gray C.A."/>
            <person name="Murphy B.T."/>
            <person name="Linington R.G."/>
            <person name="Eustaquio A.S."/>
        </authorList>
    </citation>
    <scope>NUCLEOTIDE SEQUENCE [LARGE SCALE GENOMIC DNA]</scope>
    <source>
        <strain evidence="1 2">RL17-338-BIC-A</strain>
    </source>
</reference>
<dbReference type="RefSeq" id="WP_408341273.1">
    <property type="nucleotide sequence ID" value="NZ_JAQQCF010000104.1"/>
</dbReference>
<organism evidence="1 2">
    <name type="scientific">Paraburkholderia metrosideri</name>
    <dbReference type="NCBI Taxonomy" id="580937"/>
    <lineage>
        <taxon>Bacteria</taxon>
        <taxon>Pseudomonadati</taxon>
        <taxon>Pseudomonadota</taxon>
        <taxon>Betaproteobacteria</taxon>
        <taxon>Burkholderiales</taxon>
        <taxon>Burkholderiaceae</taxon>
        <taxon>Paraburkholderia</taxon>
    </lineage>
</organism>
<keyword evidence="2" id="KW-1185">Reference proteome</keyword>
<evidence type="ECO:0000313" key="2">
    <source>
        <dbReference type="Proteomes" id="UP001629432"/>
    </source>
</evidence>
<name>A0ABW9E948_9BURK</name>
<accession>A0ABW9E948</accession>
<comment type="caution">
    <text evidence="1">The sequence shown here is derived from an EMBL/GenBank/DDBJ whole genome shotgun (WGS) entry which is preliminary data.</text>
</comment>